<keyword evidence="3" id="KW-1185">Reference proteome</keyword>
<dbReference type="EMBL" id="JAZHOG010000006">
    <property type="protein sequence ID" value="MEJ8568081.1"/>
    <property type="molecule type" value="Genomic_DNA"/>
</dbReference>
<dbReference type="InterPro" id="IPR012338">
    <property type="entry name" value="Beta-lactam/transpept-like"/>
</dbReference>
<dbReference type="EC" id="3.1.1.103" evidence="2"/>
<dbReference type="SUPFAM" id="SSF56601">
    <property type="entry name" value="beta-lactamase/transpeptidase-like"/>
    <property type="match status" value="1"/>
</dbReference>
<accession>A0AAW9RE83</accession>
<dbReference type="Pfam" id="PF00144">
    <property type="entry name" value="Beta-lactamase"/>
    <property type="match status" value="1"/>
</dbReference>
<dbReference type="AlphaFoldDB" id="A0AAW9RE83"/>
<proteinExistence type="predicted"/>
<dbReference type="Proteomes" id="UP001359886">
    <property type="component" value="Unassembled WGS sequence"/>
</dbReference>
<feature type="domain" description="Beta-lactamase-related" evidence="1">
    <location>
        <begin position="53"/>
        <end position="375"/>
    </location>
</feature>
<organism evidence="2 3">
    <name type="scientific">Elongatibacter sediminis</name>
    <dbReference type="NCBI Taxonomy" id="3119006"/>
    <lineage>
        <taxon>Bacteria</taxon>
        <taxon>Pseudomonadati</taxon>
        <taxon>Pseudomonadota</taxon>
        <taxon>Gammaproteobacteria</taxon>
        <taxon>Chromatiales</taxon>
        <taxon>Wenzhouxiangellaceae</taxon>
        <taxon>Elongatibacter</taxon>
    </lineage>
</organism>
<dbReference type="GO" id="GO:0016787">
    <property type="term" value="F:hydrolase activity"/>
    <property type="evidence" value="ECO:0007669"/>
    <property type="project" value="UniProtKB-KW"/>
</dbReference>
<sequence length="402" mass="45009">MRFRWLRSGLSPPSGLLAALIVAFSFASSSTLRAESQSDRVGLVQQELAADYDRWFRQQAEDERVVGAAFAIVSRDHIVRVGTHGYTDTTRKRQVDGDTAFRLASVSKTFAAGLAAQLVDEGRFRWDDPITDYVPDFRIRGETSRIHVEHLLGQSSGLVPHAYDNLLEDGVSIPQIRARFAELAPTCEPGSCYSYQNTLFSLIETVVERTAADSYANLVDQRIFRPLDMRTASVGYEAFLATRNRALPHVKRNGRWRTVPVLPNYYRVAPAAGINASVLDLAKWLMAQLGTAPEVLRPAVVDTLITPRVRTPRDLRRKEWKRLLADAHYGLGWRVYQIGDERIAYHSGWVSGYRADIAWSPEHGLGLAVLMNVEGSVISTMSTHFWEMAFARLHSPPPTTSP</sequence>
<comment type="caution">
    <text evidence="2">The sequence shown here is derived from an EMBL/GenBank/DDBJ whole genome shotgun (WGS) entry which is preliminary data.</text>
</comment>
<dbReference type="RefSeq" id="WP_354695403.1">
    <property type="nucleotide sequence ID" value="NZ_JAZHOG010000006.1"/>
</dbReference>
<evidence type="ECO:0000313" key="2">
    <source>
        <dbReference type="EMBL" id="MEJ8568081.1"/>
    </source>
</evidence>
<keyword evidence="2" id="KW-0378">Hydrolase</keyword>
<dbReference type="InterPro" id="IPR001466">
    <property type="entry name" value="Beta-lactam-related"/>
</dbReference>
<evidence type="ECO:0000313" key="3">
    <source>
        <dbReference type="Proteomes" id="UP001359886"/>
    </source>
</evidence>
<dbReference type="PANTHER" id="PTHR46825:SF15">
    <property type="entry name" value="BETA-LACTAMASE-RELATED DOMAIN-CONTAINING PROTEIN"/>
    <property type="match status" value="1"/>
</dbReference>
<evidence type="ECO:0000259" key="1">
    <source>
        <dbReference type="Pfam" id="PF00144"/>
    </source>
</evidence>
<reference evidence="2 3" key="1">
    <citation type="submission" date="2024-02" db="EMBL/GenBank/DDBJ databases">
        <title>A novel Wenzhouxiangellaceae bacterium, isolated from coastal sediments.</title>
        <authorList>
            <person name="Du Z.-J."/>
            <person name="Ye Y.-Q."/>
            <person name="Zhang X.-Y."/>
        </authorList>
    </citation>
    <scope>NUCLEOTIDE SEQUENCE [LARGE SCALE GENOMIC DNA]</scope>
    <source>
        <strain evidence="2 3">CH-27</strain>
    </source>
</reference>
<dbReference type="PANTHER" id="PTHR46825">
    <property type="entry name" value="D-ALANYL-D-ALANINE-CARBOXYPEPTIDASE/ENDOPEPTIDASE AMPH"/>
    <property type="match status" value="1"/>
</dbReference>
<name>A0AAW9RE83_9GAMM</name>
<dbReference type="InterPro" id="IPR050491">
    <property type="entry name" value="AmpC-like"/>
</dbReference>
<protein>
    <submittedName>
        <fullName evidence="2">Serine hydrolase domain-containing protein</fullName>
        <ecNumber evidence="2">3.1.1.103</ecNumber>
    </submittedName>
</protein>
<dbReference type="Gene3D" id="3.40.710.10">
    <property type="entry name" value="DD-peptidase/beta-lactamase superfamily"/>
    <property type="match status" value="1"/>
</dbReference>
<gene>
    <name evidence="2" type="ORF">V3330_10625</name>
</gene>